<evidence type="ECO:0000259" key="4">
    <source>
        <dbReference type="PROSITE" id="PS50089"/>
    </source>
</evidence>
<dbReference type="InterPro" id="IPR013083">
    <property type="entry name" value="Znf_RING/FYVE/PHD"/>
</dbReference>
<gene>
    <name evidence="5" type="ORF">DICVIV_04642</name>
</gene>
<organism evidence="5 6">
    <name type="scientific">Dictyocaulus viviparus</name>
    <name type="common">Bovine lungworm</name>
    <dbReference type="NCBI Taxonomy" id="29172"/>
    <lineage>
        <taxon>Eukaryota</taxon>
        <taxon>Metazoa</taxon>
        <taxon>Ecdysozoa</taxon>
        <taxon>Nematoda</taxon>
        <taxon>Chromadorea</taxon>
        <taxon>Rhabditida</taxon>
        <taxon>Rhabditina</taxon>
        <taxon>Rhabditomorpha</taxon>
        <taxon>Strongyloidea</taxon>
        <taxon>Metastrongylidae</taxon>
        <taxon>Dictyocaulus</taxon>
    </lineage>
</organism>
<dbReference type="GO" id="GO:0061630">
    <property type="term" value="F:ubiquitin protein ligase activity"/>
    <property type="evidence" value="ECO:0007669"/>
    <property type="project" value="TreeGrafter"/>
</dbReference>
<accession>A0A0D8XZC2</accession>
<dbReference type="SUPFAM" id="SSF57850">
    <property type="entry name" value="RING/U-box"/>
    <property type="match status" value="1"/>
</dbReference>
<reference evidence="5 6" key="1">
    <citation type="submission" date="2013-11" db="EMBL/GenBank/DDBJ databases">
        <title>Draft genome of the bovine lungworm Dictyocaulus viviparus.</title>
        <authorList>
            <person name="Mitreva M."/>
        </authorList>
    </citation>
    <scope>NUCLEOTIDE SEQUENCE [LARGE SCALE GENOMIC DNA]</scope>
    <source>
        <strain evidence="5 6">HannoverDv2000</strain>
    </source>
</reference>
<dbReference type="GO" id="GO:0016567">
    <property type="term" value="P:protein ubiquitination"/>
    <property type="evidence" value="ECO:0007669"/>
    <property type="project" value="TreeGrafter"/>
</dbReference>
<dbReference type="Proteomes" id="UP000053766">
    <property type="component" value="Unassembled WGS sequence"/>
</dbReference>
<dbReference type="STRING" id="29172.A0A0D8XZC2"/>
<keyword evidence="2" id="KW-0862">Zinc</keyword>
<dbReference type="AlphaFoldDB" id="A0A0D8XZC2"/>
<dbReference type="InterPro" id="IPR001841">
    <property type="entry name" value="Znf_RING"/>
</dbReference>
<evidence type="ECO:0000313" key="5">
    <source>
        <dbReference type="EMBL" id="KJH49202.1"/>
    </source>
</evidence>
<dbReference type="Gene3D" id="3.30.40.10">
    <property type="entry name" value="Zinc/RING finger domain, C3HC4 (zinc finger)"/>
    <property type="match status" value="1"/>
</dbReference>
<dbReference type="EMBL" id="KN716242">
    <property type="protein sequence ID" value="KJH49202.1"/>
    <property type="molecule type" value="Genomic_DNA"/>
</dbReference>
<dbReference type="PANTHER" id="PTHR22791">
    <property type="entry name" value="RING-TYPE DOMAIN-CONTAINING PROTEIN"/>
    <property type="match status" value="1"/>
</dbReference>
<feature type="domain" description="RING-type" evidence="4">
    <location>
        <begin position="22"/>
        <end position="71"/>
    </location>
</feature>
<keyword evidence="1 3" id="KW-0863">Zinc-finger</keyword>
<dbReference type="PANTHER" id="PTHR22791:SF34">
    <property type="entry name" value="RING-TYPE DOMAIN-CONTAINING PROTEIN"/>
    <property type="match status" value="1"/>
</dbReference>
<protein>
    <recommendedName>
        <fullName evidence="4">RING-type domain-containing protein</fullName>
    </recommendedName>
</protein>
<dbReference type="SMART" id="SM00184">
    <property type="entry name" value="RING"/>
    <property type="match status" value="1"/>
</dbReference>
<keyword evidence="6" id="KW-1185">Reference proteome</keyword>
<sequence length="524" mass="60743">MNECSNGRLVSFLTDGDDVMSCEMCFEPFQSSNRTPKILPCGHNCCDQCLFSLFCHQKYYLLDSIKCPTCRRSFPTDVAVEAPTNWDLCKVLENVKQRREVNVTVIHVPEKPGRESTQNILSYNGRRRVIIVKKKPQIDRCGDCSRKLPHRILGKIARFCEMCNTTDNPIFYCLECCVNKHNGHVLLSLSELQAEQLKVLRELRELRQKLSATFQSFVIKQSEGNECCRGEDELNDGLISLDDAIQCIESTTLVCPKKLTKLRNDQVQICSRLFLRCLTSHDKITDISTDLMRKKFSVTRRVSSVPNAVDSLNFLIDVIPHTDLRSELYTVIQTLSIKNTIEQRYEGYIKAATIITNILYDDIPLEQFTVFADAILHCFHQADILSRKKSRISKNLTRKLVWKCVQMAYTELLRLGTKNYLSYELERITLLDDLAYLCHLFADVCDQATVTICMIEAARARIAVEKLDELNQRKAYERLKEIDDHLLECRRLQKLHDLRSTTTKRTIKLKRLWKFLFRRLKLSM</sequence>
<dbReference type="GO" id="GO:0008270">
    <property type="term" value="F:zinc ion binding"/>
    <property type="evidence" value="ECO:0007669"/>
    <property type="project" value="UniProtKB-KW"/>
</dbReference>
<dbReference type="InterPro" id="IPR051435">
    <property type="entry name" value="RING_finger_E3_ubiq-ligases"/>
</dbReference>
<evidence type="ECO:0000313" key="6">
    <source>
        <dbReference type="Proteomes" id="UP000053766"/>
    </source>
</evidence>
<evidence type="ECO:0000256" key="3">
    <source>
        <dbReference type="PROSITE-ProRule" id="PRU00175"/>
    </source>
</evidence>
<name>A0A0D8XZC2_DICVI</name>
<reference evidence="6" key="2">
    <citation type="journal article" date="2016" name="Sci. Rep.">
        <title>Dictyocaulus viviparus genome, variome and transcriptome elucidate lungworm biology and support future intervention.</title>
        <authorList>
            <person name="McNulty S.N."/>
            <person name="Strube C."/>
            <person name="Rosa B.A."/>
            <person name="Martin J.C."/>
            <person name="Tyagi R."/>
            <person name="Choi Y.J."/>
            <person name="Wang Q."/>
            <person name="Hallsworth Pepin K."/>
            <person name="Zhang X."/>
            <person name="Ozersky P."/>
            <person name="Wilson R.K."/>
            <person name="Sternberg P.W."/>
            <person name="Gasser R.B."/>
            <person name="Mitreva M."/>
        </authorList>
    </citation>
    <scope>NUCLEOTIDE SEQUENCE [LARGE SCALE GENOMIC DNA]</scope>
    <source>
        <strain evidence="6">HannoverDv2000</strain>
    </source>
</reference>
<proteinExistence type="predicted"/>
<dbReference type="OrthoDB" id="252722at2759"/>
<keyword evidence="1 3" id="KW-0479">Metal-binding</keyword>
<dbReference type="PROSITE" id="PS50089">
    <property type="entry name" value="ZF_RING_2"/>
    <property type="match status" value="1"/>
</dbReference>
<evidence type="ECO:0000256" key="1">
    <source>
        <dbReference type="ARBA" id="ARBA00022771"/>
    </source>
</evidence>
<evidence type="ECO:0000256" key="2">
    <source>
        <dbReference type="ARBA" id="ARBA00022833"/>
    </source>
</evidence>